<proteinExistence type="predicted"/>
<evidence type="ECO:0000313" key="2">
    <source>
        <dbReference type="Proteomes" id="UP000317716"/>
    </source>
</evidence>
<dbReference type="SUPFAM" id="SSF53756">
    <property type="entry name" value="UDP-Glycosyltransferase/glycogen phosphorylase"/>
    <property type="match status" value="1"/>
</dbReference>
<gene>
    <name evidence="1" type="ORF">E6K72_12805</name>
</gene>
<name>A0A538SBJ8_UNCEI</name>
<dbReference type="PANTHER" id="PTHR21015">
    <property type="entry name" value="UDP-N-ACETYLGLUCOSAMINE--N-ACETYLMURAMYL-(PENTAPEPTIDE) PYROPHOSPHORYL-UNDECAPRENOL N-ACETYLGLUCOSAMINE TRANSFERASE 1"/>
    <property type="match status" value="1"/>
</dbReference>
<comment type="caution">
    <text evidence="1">The sequence shown here is derived from an EMBL/GenBank/DDBJ whole genome shotgun (WGS) entry which is preliminary data.</text>
</comment>
<dbReference type="Gene3D" id="3.40.50.2000">
    <property type="entry name" value="Glycogen Phosphorylase B"/>
    <property type="match status" value="1"/>
</dbReference>
<accession>A0A538SBJ8</accession>
<organism evidence="1 2">
    <name type="scientific">Eiseniibacteriota bacterium</name>
    <dbReference type="NCBI Taxonomy" id="2212470"/>
    <lineage>
        <taxon>Bacteria</taxon>
        <taxon>Candidatus Eiseniibacteriota</taxon>
    </lineage>
</organism>
<reference evidence="1 2" key="1">
    <citation type="journal article" date="2019" name="Nat. Microbiol.">
        <title>Mediterranean grassland soil C-N compound turnover is dependent on rainfall and depth, and is mediated by genomically divergent microorganisms.</title>
        <authorList>
            <person name="Diamond S."/>
            <person name="Andeer P.F."/>
            <person name="Li Z."/>
            <person name="Crits-Christoph A."/>
            <person name="Burstein D."/>
            <person name="Anantharaman K."/>
            <person name="Lane K.R."/>
            <person name="Thomas B.C."/>
            <person name="Pan C."/>
            <person name="Northen T.R."/>
            <person name="Banfield J.F."/>
        </authorList>
    </citation>
    <scope>NUCLEOTIDE SEQUENCE [LARGE SCALE GENOMIC DNA]</scope>
    <source>
        <strain evidence="1">WS_2</strain>
    </source>
</reference>
<dbReference type="GO" id="GO:0016757">
    <property type="term" value="F:glycosyltransferase activity"/>
    <property type="evidence" value="ECO:0007669"/>
    <property type="project" value="TreeGrafter"/>
</dbReference>
<dbReference type="AlphaFoldDB" id="A0A538SBJ8"/>
<dbReference type="PANTHER" id="PTHR21015:SF28">
    <property type="entry name" value="SLL1722 PROTEIN"/>
    <property type="match status" value="1"/>
</dbReference>
<protein>
    <submittedName>
        <fullName evidence="1">Glycosyltransferase</fullName>
    </submittedName>
</protein>
<keyword evidence="1" id="KW-0808">Transferase</keyword>
<dbReference type="EMBL" id="VBOS01000470">
    <property type="protein sequence ID" value="TMQ48737.1"/>
    <property type="molecule type" value="Genomic_DNA"/>
</dbReference>
<dbReference type="Proteomes" id="UP000317716">
    <property type="component" value="Unassembled WGS sequence"/>
</dbReference>
<evidence type="ECO:0000313" key="1">
    <source>
        <dbReference type="EMBL" id="TMQ48737.1"/>
    </source>
</evidence>
<sequence length="410" mass="44608">MVLYSPGMVGLGHIRRNASIAHALRCSPLRPNVVMVAEAWQAGAIPMPSGVDCVTLPGMQKNVDGSCRPRSLEVSHRDLVSLRGEMIRRLIEVFEPNALIVDHLPLGAARELQGTLERVRRSGKTRCILGVRDVLQDNETVQAAWADGDNLNAIREYYDAIWVYGDPAVIDPVKEYGVFDSVLDRVRHTGYLDQRLRLDFAVSNGDAPALNLPAGPIALCLVGGGSDGGALAQAFVQADLPWGTTGLIVTGPYMPEATTRSLHEIAGHRGFQVLDFVPDPVLLLDRAERVVAMGGYNTMCEVLSFEKHALIVPRVLPKPEQWIRARRMRDLGLVEVLHPEQLTPAAITEWLARDLGAPPASRRRIDMAGLQRIPLFLAELLGAAAPAIGPKTNGDIHVHADPNRPAVRAG</sequence>